<gene>
    <name evidence="2" type="ORF">A0U89_13325</name>
</gene>
<proteinExistence type="predicted"/>
<dbReference type="EMBL" id="CP014674">
    <property type="protein sequence ID" value="AOX17943.1"/>
    <property type="molecule type" value="Genomic_DNA"/>
</dbReference>
<dbReference type="STRING" id="153496.A0U89_13325"/>
<accession>A0A1D8UWC2</accession>
<evidence type="ECO:0000313" key="3">
    <source>
        <dbReference type="Proteomes" id="UP000179145"/>
    </source>
</evidence>
<dbReference type="OrthoDB" id="7280660at2"/>
<keyword evidence="3" id="KW-1185">Reference proteome</keyword>
<dbReference type="KEGG" id="kba:A0U89_13325"/>
<dbReference type="AlphaFoldDB" id="A0A1D8UWC2"/>
<organism evidence="2 3">
    <name type="scientific">Kozakia baliensis</name>
    <dbReference type="NCBI Taxonomy" id="153496"/>
    <lineage>
        <taxon>Bacteria</taxon>
        <taxon>Pseudomonadati</taxon>
        <taxon>Pseudomonadota</taxon>
        <taxon>Alphaproteobacteria</taxon>
        <taxon>Acetobacterales</taxon>
        <taxon>Acetobacteraceae</taxon>
        <taxon>Kozakia</taxon>
    </lineage>
</organism>
<name>A0A1D8UWC2_9PROT</name>
<dbReference type="RefSeq" id="WP_051625789.1">
    <property type="nucleotide sequence ID" value="NZ_BJVW01000005.1"/>
</dbReference>
<sequence length="168" mass="18715">MARKTSTPVFPLEGGDARRPVRALRAPAKTSDELKTDAQFDLFDRPPSPPPPPPPRTHISPEEAPLTLVPLREAATMAKAADQFLYMVARQDEAAIWQSEGLKLDPRAPLGLAERPAVLPWLQREMENDADEGLCVLRVRRALLNEWLEPDPDQSAQFGAMCYLLCHV</sequence>
<evidence type="ECO:0000313" key="2">
    <source>
        <dbReference type="EMBL" id="AOX17943.1"/>
    </source>
</evidence>
<evidence type="ECO:0000256" key="1">
    <source>
        <dbReference type="SAM" id="MobiDB-lite"/>
    </source>
</evidence>
<feature type="compositionally biased region" description="Basic and acidic residues" evidence="1">
    <location>
        <begin position="30"/>
        <end position="44"/>
    </location>
</feature>
<protein>
    <submittedName>
        <fullName evidence="2">Uncharacterized protein</fullName>
    </submittedName>
</protein>
<feature type="region of interest" description="Disordered" evidence="1">
    <location>
        <begin position="1"/>
        <end position="61"/>
    </location>
</feature>
<reference evidence="2 3" key="1">
    <citation type="journal article" date="2016" name="Microb. Cell Fact.">
        <title>Dissection of exopolysaccharide biosynthesis in Kozakia baliensis.</title>
        <authorList>
            <person name="Brandt J.U."/>
            <person name="Jakob F."/>
            <person name="Behr J."/>
            <person name="Geissler A.J."/>
            <person name="Vogel R.F."/>
        </authorList>
    </citation>
    <scope>NUCLEOTIDE SEQUENCE [LARGE SCALE GENOMIC DNA]</scope>
    <source>
        <strain evidence="2 3">DSM 14400</strain>
    </source>
</reference>
<feature type="compositionally biased region" description="Pro residues" evidence="1">
    <location>
        <begin position="46"/>
        <end position="56"/>
    </location>
</feature>
<dbReference type="Proteomes" id="UP000179145">
    <property type="component" value="Chromosome"/>
</dbReference>